<sequence length="114" mass="12576">MARTMLDEMVEVLKAGGVRADKIGRYKTMWNAADKDRGPWPCPMCFYITPHKHPGNLKIIDVDGGVGNAWCNTCGPLTCNDFEVPKGEAEALTTEYKNALSGLLDECKKDDTKP</sequence>
<gene>
    <name evidence="1" type="ORF">OHM77_04685</name>
</gene>
<dbReference type="EMBL" id="CP107246">
    <property type="protein sequence ID" value="WIM06565.1"/>
    <property type="molecule type" value="Genomic_DNA"/>
</dbReference>
<dbReference type="KEGG" id="npv:OHM77_04685"/>
<reference evidence="1" key="1">
    <citation type="journal article" date="2023" name="Nat. Microbiol.">
        <title>Enrichment and characterization of a nitric oxide-reducing microbial community in a continuous bioreactor.</title>
        <authorList>
            <person name="Garrido-Amador P."/>
            <person name="Stortenbeker N."/>
            <person name="Wessels H.J.C.T."/>
            <person name="Speth D.R."/>
            <person name="Garcia-Heredia I."/>
            <person name="Kartal B."/>
        </authorList>
    </citation>
    <scope>NUCLEOTIDE SEQUENCE</scope>
    <source>
        <strain evidence="1">MAG1</strain>
    </source>
</reference>
<dbReference type="AlphaFoldDB" id="A0AA49FNE4"/>
<name>A0AA49FNE4_9PROT</name>
<protein>
    <submittedName>
        <fullName evidence="1">Uncharacterized protein</fullName>
    </submittedName>
</protein>
<proteinExistence type="predicted"/>
<organism evidence="1">
    <name type="scientific">Candidatus Nitricoxidivorans perseverans</name>
    <dbReference type="NCBI Taxonomy" id="2975601"/>
    <lineage>
        <taxon>Bacteria</taxon>
        <taxon>Pseudomonadati</taxon>
        <taxon>Pseudomonadota</taxon>
        <taxon>Betaproteobacteria</taxon>
        <taxon>Nitrosomonadales</taxon>
        <taxon>Sterolibacteriaceae</taxon>
        <taxon>Candidatus Nitricoxidivorans</taxon>
    </lineage>
</organism>
<evidence type="ECO:0000313" key="1">
    <source>
        <dbReference type="EMBL" id="WIM06565.1"/>
    </source>
</evidence>
<accession>A0AA49FNE4</accession>
<dbReference type="Proteomes" id="UP001234916">
    <property type="component" value="Chromosome"/>
</dbReference>